<evidence type="ECO:0000256" key="8">
    <source>
        <dbReference type="SAM" id="Phobius"/>
    </source>
</evidence>
<dbReference type="Pfam" id="PF00067">
    <property type="entry name" value="p450"/>
    <property type="match status" value="1"/>
</dbReference>
<dbReference type="InterPro" id="IPR001128">
    <property type="entry name" value="Cyt_P450"/>
</dbReference>
<dbReference type="PANTHER" id="PTHR24305:SF157">
    <property type="entry name" value="N-ACETYLTRYPTOPHAN 6-HYDROXYLASE IVOC-RELATED"/>
    <property type="match status" value="1"/>
</dbReference>
<dbReference type="PRINTS" id="PR00385">
    <property type="entry name" value="P450"/>
</dbReference>
<keyword evidence="7" id="KW-0349">Heme</keyword>
<keyword evidence="10" id="KW-1185">Reference proteome</keyword>
<dbReference type="InterPro" id="IPR002403">
    <property type="entry name" value="Cyt_P450_E_grp-IV"/>
</dbReference>
<evidence type="ECO:0008006" key="11">
    <source>
        <dbReference type="Google" id="ProtNLM"/>
    </source>
</evidence>
<evidence type="ECO:0000256" key="4">
    <source>
        <dbReference type="ARBA" id="ARBA00023002"/>
    </source>
</evidence>
<organism evidence="9 10">
    <name type="scientific">Coniosporium apollinis</name>
    <dbReference type="NCBI Taxonomy" id="61459"/>
    <lineage>
        <taxon>Eukaryota</taxon>
        <taxon>Fungi</taxon>
        <taxon>Dikarya</taxon>
        <taxon>Ascomycota</taxon>
        <taxon>Pezizomycotina</taxon>
        <taxon>Dothideomycetes</taxon>
        <taxon>Dothideomycetes incertae sedis</taxon>
        <taxon>Coniosporium</taxon>
    </lineage>
</organism>
<comment type="cofactor">
    <cofactor evidence="1">
        <name>heme</name>
        <dbReference type="ChEBI" id="CHEBI:30413"/>
    </cofactor>
</comment>
<dbReference type="SUPFAM" id="SSF48264">
    <property type="entry name" value="Cytochrome P450"/>
    <property type="match status" value="1"/>
</dbReference>
<dbReference type="InterPro" id="IPR050121">
    <property type="entry name" value="Cytochrome_P450_monoxygenase"/>
</dbReference>
<evidence type="ECO:0000313" key="10">
    <source>
        <dbReference type="Proteomes" id="UP001172684"/>
    </source>
</evidence>
<dbReference type="EMBL" id="JAPDRL010000020">
    <property type="protein sequence ID" value="KAJ9666378.1"/>
    <property type="molecule type" value="Genomic_DNA"/>
</dbReference>
<proteinExistence type="inferred from homology"/>
<keyword evidence="8" id="KW-0812">Transmembrane</keyword>
<dbReference type="PANTHER" id="PTHR24305">
    <property type="entry name" value="CYTOCHROME P450"/>
    <property type="match status" value="1"/>
</dbReference>
<reference evidence="9" key="1">
    <citation type="submission" date="2022-10" db="EMBL/GenBank/DDBJ databases">
        <title>Culturing micro-colonial fungi from biological soil crusts in the Mojave desert and describing Neophaeococcomyces mojavensis, and introducing the new genera and species Taxawa tesnikishii.</title>
        <authorList>
            <person name="Kurbessoian T."/>
            <person name="Stajich J.E."/>
        </authorList>
    </citation>
    <scope>NUCLEOTIDE SEQUENCE</scope>
    <source>
        <strain evidence="9">TK_1</strain>
    </source>
</reference>
<evidence type="ECO:0000256" key="2">
    <source>
        <dbReference type="ARBA" id="ARBA00010617"/>
    </source>
</evidence>
<dbReference type="CDD" id="cd11062">
    <property type="entry name" value="CYP58-like"/>
    <property type="match status" value="1"/>
</dbReference>
<dbReference type="PRINTS" id="PR00465">
    <property type="entry name" value="EP450IV"/>
</dbReference>
<keyword evidence="8" id="KW-1133">Transmembrane helix</keyword>
<keyword evidence="3 7" id="KW-0479">Metal-binding</keyword>
<evidence type="ECO:0000256" key="3">
    <source>
        <dbReference type="ARBA" id="ARBA00022723"/>
    </source>
</evidence>
<accession>A0ABQ9NXA6</accession>
<protein>
    <recommendedName>
        <fullName evidence="11">Cytochrome P450</fullName>
    </recommendedName>
</protein>
<gene>
    <name evidence="9" type="ORF">H2201_003566</name>
</gene>
<feature type="transmembrane region" description="Helical" evidence="8">
    <location>
        <begin position="23"/>
        <end position="45"/>
    </location>
</feature>
<dbReference type="Gene3D" id="1.10.630.10">
    <property type="entry name" value="Cytochrome P450"/>
    <property type="match status" value="1"/>
</dbReference>
<dbReference type="InterPro" id="IPR036396">
    <property type="entry name" value="Cyt_P450_sf"/>
</dbReference>
<dbReference type="Proteomes" id="UP001172684">
    <property type="component" value="Unassembled WGS sequence"/>
</dbReference>
<comment type="caution">
    <text evidence="9">The sequence shown here is derived from an EMBL/GenBank/DDBJ whole genome shotgun (WGS) entry which is preliminary data.</text>
</comment>
<evidence type="ECO:0000256" key="1">
    <source>
        <dbReference type="ARBA" id="ARBA00001971"/>
    </source>
</evidence>
<keyword evidence="8" id="KW-0472">Membrane</keyword>
<name>A0ABQ9NXA6_9PEZI</name>
<keyword evidence="4 7" id="KW-0560">Oxidoreductase</keyword>
<comment type="similarity">
    <text evidence="2 7">Belongs to the cytochrome P450 family.</text>
</comment>
<evidence type="ECO:0000256" key="7">
    <source>
        <dbReference type="RuleBase" id="RU000461"/>
    </source>
</evidence>
<evidence type="ECO:0000256" key="6">
    <source>
        <dbReference type="ARBA" id="ARBA00023033"/>
    </source>
</evidence>
<evidence type="ECO:0000256" key="5">
    <source>
        <dbReference type="ARBA" id="ARBA00023004"/>
    </source>
</evidence>
<keyword evidence="5 7" id="KW-0408">Iron</keyword>
<evidence type="ECO:0000313" key="9">
    <source>
        <dbReference type="EMBL" id="KAJ9666378.1"/>
    </source>
</evidence>
<sequence length="598" mass="68179">MPLSLRSPTDLLHHLRSASTSTLLAYAALLLLAYTISLAVYRLYFHPLSQFPGPKLAAVTWWYEFYYDAIKPGLYWREVERMHREYGPVIRISPHELHLNSPYLWDTIYAPKNDKWGWGIAALGLPDSAVGTVSHDLHRKRRAALSPFLSRRAVEKFGHVIYGNFEEFVGRLREARDARVRFEERGGVVGKTGEGDGVDENYGLDEEETKGVVEMGRLWHCLAVDVVTEYAFARSYGLVRNRDAGKQWHGMLQKVMQNGHTIKHFPIFLRVRDILTALPLAWVERVAGEGMAMAVRLQHNMRAQIEAIKAGREEEVDALRYKTHPTIFHELLQSKSIPEAEKRTERIWQDGQSVVVGGSETVAKVLTHITFHLLEKPDVLARLRRELEEGGFMTQEMKERREKPRWQDLERCRYLAAVVMEGLRVSMPAVQRMNRVLPHTERVFTIPDHARRDADGRPVMREYRIPPGTPVSMSPQFLHFDETIFPEPYEFRPERWLEDTGGSVGGGDPVAAMTGGEKGKRSLAKYIASFGYGTRICVGMNLAYAELHTLVALLFGPNTDHGLQLELYKTSIEDVEFVHDFIVGTPRLGTKGCRVIVR</sequence>
<dbReference type="PROSITE" id="PS00086">
    <property type="entry name" value="CYTOCHROME_P450"/>
    <property type="match status" value="1"/>
</dbReference>
<keyword evidence="6 7" id="KW-0503">Monooxygenase</keyword>
<dbReference type="InterPro" id="IPR017972">
    <property type="entry name" value="Cyt_P450_CS"/>
</dbReference>